<feature type="compositionally biased region" description="Basic and acidic residues" evidence="1">
    <location>
        <begin position="354"/>
        <end position="363"/>
    </location>
</feature>
<keyword evidence="3" id="KW-1185">Reference proteome</keyword>
<gene>
    <name evidence="2" type="ORF">Pmar_PMAR005218</name>
</gene>
<feature type="region of interest" description="Disordered" evidence="1">
    <location>
        <begin position="354"/>
        <end position="483"/>
    </location>
</feature>
<dbReference type="GeneID" id="9049040"/>
<dbReference type="OrthoDB" id="434724at2759"/>
<accession>C5KAY4</accession>
<dbReference type="RefSeq" id="XP_002786514.1">
    <property type="nucleotide sequence ID" value="XM_002786468.1"/>
</dbReference>
<name>C5KAY4_PERM5</name>
<evidence type="ECO:0000313" key="2">
    <source>
        <dbReference type="EMBL" id="EER18310.1"/>
    </source>
</evidence>
<feature type="compositionally biased region" description="Gly residues" evidence="1">
    <location>
        <begin position="434"/>
        <end position="453"/>
    </location>
</feature>
<sequence>MRFLTEHVENFETGTAGPTNVKLAAVLGQSMAFMNAALDAQATPTLLGDETLSSARAAVKSGLPRFKAAMDHIGRLKGTVRRRKAYTCLRLLYDKLTRFAAAQPYSGINRIRGRKSVKYQTDQFAIKSLLSEPMEATTSQVSDDVAEEVITHLVKAFGLPYNLMCDAEEVVRRAYGYRSEENYKAAIERILSKWAGMDQRERCRFNARLIDSPQRIISASARGCFDILTNVHSLQLDRAENPSARVIRELGKAGALIHGPEGSKSPKSGIVTWLDRITDRDRLRAISELSVAMIMVMIDEFCEEYKLDYACQKTLKFAVPCTEVASIIYNMTARDHTLLKASHNPSAYVMKELRGKTVTRERPSSMQEPYQPGRPLLRPLPTRERSRSPPGRGPPTGFDVAGPTGGGRFGPERNDRFSTRGPPLQSYSSSGPYSGKGSGKGGGGKGNGKGKGNGPPFMAGTANPYGVRGPSAPAPRRPGGRWS</sequence>
<organism evidence="3">
    <name type="scientific">Perkinsus marinus (strain ATCC 50983 / TXsc)</name>
    <dbReference type="NCBI Taxonomy" id="423536"/>
    <lineage>
        <taxon>Eukaryota</taxon>
        <taxon>Sar</taxon>
        <taxon>Alveolata</taxon>
        <taxon>Perkinsozoa</taxon>
        <taxon>Perkinsea</taxon>
        <taxon>Perkinsida</taxon>
        <taxon>Perkinsidae</taxon>
        <taxon>Perkinsus</taxon>
    </lineage>
</organism>
<dbReference type="InParanoid" id="C5KAY4"/>
<proteinExistence type="predicted"/>
<dbReference type="AlphaFoldDB" id="C5KAY4"/>
<protein>
    <submittedName>
        <fullName evidence="2">Uncharacterized protein</fullName>
    </submittedName>
</protein>
<evidence type="ECO:0000313" key="3">
    <source>
        <dbReference type="Proteomes" id="UP000007800"/>
    </source>
</evidence>
<reference evidence="2 3" key="1">
    <citation type="submission" date="2008-07" db="EMBL/GenBank/DDBJ databases">
        <authorList>
            <person name="El-Sayed N."/>
            <person name="Caler E."/>
            <person name="Inman J."/>
            <person name="Amedeo P."/>
            <person name="Hass B."/>
            <person name="Wortman J."/>
        </authorList>
    </citation>
    <scope>NUCLEOTIDE SEQUENCE [LARGE SCALE GENOMIC DNA]</scope>
    <source>
        <strain evidence="3">ATCC 50983 / TXsc</strain>
    </source>
</reference>
<dbReference type="Proteomes" id="UP000007800">
    <property type="component" value="Unassembled WGS sequence"/>
</dbReference>
<evidence type="ECO:0000256" key="1">
    <source>
        <dbReference type="SAM" id="MobiDB-lite"/>
    </source>
</evidence>
<dbReference type="EMBL" id="GG671811">
    <property type="protein sequence ID" value="EER18310.1"/>
    <property type="molecule type" value="Genomic_DNA"/>
</dbReference>